<evidence type="ECO:0000313" key="1">
    <source>
        <dbReference type="EMBL" id="PDW02103.1"/>
    </source>
</evidence>
<reference evidence="2" key="1">
    <citation type="submission" date="2017-08" db="EMBL/GenBank/DDBJ databases">
        <authorList>
            <person name="Grouzdev D.S."/>
            <person name="Gaisin V.A."/>
            <person name="Rysina M.S."/>
            <person name="Gorlenko V.M."/>
        </authorList>
    </citation>
    <scope>NUCLEOTIDE SEQUENCE [LARGE SCALE GENOMIC DNA]</scope>
    <source>
        <strain evidence="2">Kir15-3F</strain>
    </source>
</reference>
<keyword evidence="2" id="KW-1185">Reference proteome</keyword>
<evidence type="ECO:0008006" key="3">
    <source>
        <dbReference type="Google" id="ProtNLM"/>
    </source>
</evidence>
<comment type="caution">
    <text evidence="1">The sequence shown here is derived from an EMBL/GenBank/DDBJ whole genome shotgun (WGS) entry which is preliminary data.</text>
</comment>
<gene>
    <name evidence="1" type="ORF">CJ255_15765</name>
</gene>
<name>A0A2A6RGN7_9CHLR</name>
<dbReference type="EMBL" id="NQWI01000088">
    <property type="protein sequence ID" value="PDW02103.1"/>
    <property type="molecule type" value="Genomic_DNA"/>
</dbReference>
<proteinExistence type="predicted"/>
<dbReference type="Proteomes" id="UP000220527">
    <property type="component" value="Unassembled WGS sequence"/>
</dbReference>
<dbReference type="OrthoDB" id="158697at2"/>
<protein>
    <recommendedName>
        <fullName evidence="3">PIN domain-containing protein</fullName>
    </recommendedName>
</protein>
<dbReference type="RefSeq" id="WP_097645058.1">
    <property type="nucleotide sequence ID" value="NZ_NQWI01000088.1"/>
</dbReference>
<accession>A0A2A6RGN7</accession>
<evidence type="ECO:0000313" key="2">
    <source>
        <dbReference type="Proteomes" id="UP000220527"/>
    </source>
</evidence>
<sequence length="173" mass="19215">MSKRVLIIDTSILCVWLAVPGMETCGPEHDKWGKQRVDDKLKAERAKKTTFVLPLASIIETGNHIAQAKHSQRNRGQALADLIRKSADEESPWAAFSDQSVLWSAEKLKDLAESWPDLAAEKLSLGDATIKYVAEYYAQLGYAVEILTGDQGLKAYEPIRPVAVPRRRGRGRG</sequence>
<dbReference type="AlphaFoldDB" id="A0A2A6RGN7"/>
<organism evidence="1 2">
    <name type="scientific">Candidatus Viridilinea mediisalina</name>
    <dbReference type="NCBI Taxonomy" id="2024553"/>
    <lineage>
        <taxon>Bacteria</taxon>
        <taxon>Bacillati</taxon>
        <taxon>Chloroflexota</taxon>
        <taxon>Chloroflexia</taxon>
        <taxon>Chloroflexales</taxon>
        <taxon>Chloroflexineae</taxon>
        <taxon>Oscillochloridaceae</taxon>
        <taxon>Candidatus Viridilinea</taxon>
    </lineage>
</organism>